<reference evidence="5 6" key="1">
    <citation type="submission" date="2019-04" db="EMBL/GenBank/DDBJ databases">
        <authorList>
            <person name="Van Vliet M D."/>
        </authorList>
    </citation>
    <scope>NUCLEOTIDE SEQUENCE [LARGE SCALE GENOMIC DNA]</scope>
    <source>
        <strain evidence="5 6">F1</strain>
    </source>
</reference>
<dbReference type="SUPFAM" id="SSF50998">
    <property type="entry name" value="Quinoprotein alcohol dehydrogenase-like"/>
    <property type="match status" value="1"/>
</dbReference>
<sequence>MKTLLLMVALLCAFGVLAKDFETAGNGIRNLVPGTVKGTPVLFVSEIDGAVSCYKADGSLLWRNPSEDPAVMFEIEAVDLDADGRDDLLAASGDGHIHCWNADGTLKWKFNPGHKVRFSEVAVVGTGQRAQIFAGGNDSTLYELDATGKLRSETPIDGVVRKIEAGHFLNRNKPSLFVMTYSHDKFRWEFMGLLDPETKKVQRQLDGKNPPSKDWGTLMVTDLSVADLDRDGLDDLLFFGSSKDGLGTFIALDAGFREQAKQVGSRKHKQRYAHVQGQCLLPVREEVAFQYGGVLYVCDLKGNLIETTGEKYRGLLFNDFALEPVTGTLFAGGQIGGGNTVYSYPLKGDGWWKAEHVLRGRLAEVERNLETLYRQALDFKPPTYQQPAKKEWVMITGVDELPEVARLDAAKITFVQQVGMQENTDRAELVAAMGEEALKRDKRMGYDQTREEIVALARELEKNGEPFVAWAGHGNDPFITQIDTMEQVLEVAPNTCYGFIYAEMHDIHDPRVHHFINEYVPRLAKACRKHGRAKLYFRYKNVFWAASSHQEPWKDLFFSGKYNDILVPSAEDTNSRTQDINFTGRVGMLVAGYIDDFATRLVDDNPTSWRPLSPGGQRSVSPYLRNGALLAAYGARYGILFGIGYLEDPGMNILFALMKSGVLPVVDKEDILSISSWHLIQEADEDHIHTIDDGHNMKTYSKENEDAVLSVAQVAWCGASLPDHDYSKQALGVAYRWLNFLPEMPNGLVPIVPVEYAPKLIERKTPFTVSDTKVGFVDGEKVSAKAFGPLIGNAAREGAAKMPVVVKGASWSAIRLDAKHIRVVLIDPGYIDPQERAATIHFNGKAPASALDILSGENLSVDGASTQLTVPAGSMRFIDLSY</sequence>
<keyword evidence="1" id="KW-0732">Signal</keyword>
<evidence type="ECO:0000259" key="4">
    <source>
        <dbReference type="Pfam" id="PF25292"/>
    </source>
</evidence>
<evidence type="ECO:0000259" key="2">
    <source>
        <dbReference type="Pfam" id="PF25290"/>
    </source>
</evidence>
<organism evidence="5 6">
    <name type="scientific">Pontiella desulfatans</name>
    <dbReference type="NCBI Taxonomy" id="2750659"/>
    <lineage>
        <taxon>Bacteria</taxon>
        <taxon>Pseudomonadati</taxon>
        <taxon>Kiritimatiellota</taxon>
        <taxon>Kiritimatiellia</taxon>
        <taxon>Kiritimatiellales</taxon>
        <taxon>Pontiellaceae</taxon>
        <taxon>Pontiella</taxon>
    </lineage>
</organism>
<dbReference type="AlphaFoldDB" id="A0A6C2UC68"/>
<dbReference type="InterPro" id="IPR015943">
    <property type="entry name" value="WD40/YVTN_repeat-like_dom_sf"/>
</dbReference>
<dbReference type="InterPro" id="IPR057420">
    <property type="entry name" value="Beta-prop_CGLA"/>
</dbReference>
<name>A0A6C2UC68_PONDE</name>
<dbReference type="EMBL" id="CAAHFG010000005">
    <property type="protein sequence ID" value="VGO17782.1"/>
    <property type="molecule type" value="Genomic_DNA"/>
</dbReference>
<proteinExistence type="predicted"/>
<dbReference type="InterPro" id="IPR057422">
    <property type="entry name" value="CGLA_C"/>
</dbReference>
<feature type="signal peptide" evidence="1">
    <location>
        <begin position="1"/>
        <end position="18"/>
    </location>
</feature>
<dbReference type="Gene3D" id="2.130.10.10">
    <property type="entry name" value="YVTN repeat-like/Quinoprotein amine dehydrogenase"/>
    <property type="match status" value="1"/>
</dbReference>
<feature type="domain" description="Lambda-carrageenase beta-propeller" evidence="4">
    <location>
        <begin position="44"/>
        <end position="153"/>
    </location>
</feature>
<gene>
    <name evidence="5" type="primary">cglA_4</name>
    <name evidence="5" type="ORF">PDESU_06384</name>
</gene>
<dbReference type="Pfam" id="PF25291">
    <property type="entry name" value="CGLA_C"/>
    <property type="match status" value="1"/>
</dbReference>
<feature type="domain" description="Lambda-carrageenase C-terminal" evidence="3">
    <location>
        <begin position="809"/>
        <end position="880"/>
    </location>
</feature>
<keyword evidence="6" id="KW-1185">Reference proteome</keyword>
<protein>
    <submittedName>
        <fullName evidence="5">Lambda-carrageenase</fullName>
    </submittedName>
</protein>
<dbReference type="InterPro" id="IPR057421">
    <property type="entry name" value="CGLA_M"/>
</dbReference>
<dbReference type="InterPro" id="IPR011047">
    <property type="entry name" value="Quinoprotein_ADH-like_sf"/>
</dbReference>
<evidence type="ECO:0000256" key="1">
    <source>
        <dbReference type="SAM" id="SignalP"/>
    </source>
</evidence>
<feature type="chain" id="PRO_5025645677" evidence="1">
    <location>
        <begin position="19"/>
        <end position="882"/>
    </location>
</feature>
<evidence type="ECO:0000313" key="5">
    <source>
        <dbReference type="EMBL" id="VGO17782.1"/>
    </source>
</evidence>
<dbReference type="RefSeq" id="WP_136083249.1">
    <property type="nucleotide sequence ID" value="NZ_CAAHFG010000005.1"/>
</dbReference>
<feature type="domain" description="Lambda-carrageenase middle" evidence="2">
    <location>
        <begin position="437"/>
        <end position="755"/>
    </location>
</feature>
<evidence type="ECO:0000259" key="3">
    <source>
        <dbReference type="Pfam" id="PF25291"/>
    </source>
</evidence>
<dbReference type="Pfam" id="PF25290">
    <property type="entry name" value="CGLA_M"/>
    <property type="match status" value="1"/>
</dbReference>
<dbReference type="Pfam" id="PF25292">
    <property type="entry name" value="Beta-prop_CGLA"/>
    <property type="match status" value="1"/>
</dbReference>
<evidence type="ECO:0000313" key="6">
    <source>
        <dbReference type="Proteomes" id="UP000366872"/>
    </source>
</evidence>
<accession>A0A6C2UC68</accession>
<dbReference type="Proteomes" id="UP000366872">
    <property type="component" value="Unassembled WGS sequence"/>
</dbReference>